<dbReference type="PANTHER" id="PTHR13382">
    <property type="entry name" value="MITOCHONDRIAL ATP SYNTHASE COUPLING FACTOR B"/>
    <property type="match status" value="1"/>
</dbReference>
<dbReference type="GO" id="GO:0016874">
    <property type="term" value="F:ligase activity"/>
    <property type="evidence" value="ECO:0007669"/>
    <property type="project" value="UniProtKB-KW"/>
</dbReference>
<evidence type="ECO:0000313" key="8">
    <source>
        <dbReference type="Proteomes" id="UP000664521"/>
    </source>
</evidence>
<evidence type="ECO:0000313" key="7">
    <source>
        <dbReference type="EMBL" id="CAF9936190.1"/>
    </source>
</evidence>
<evidence type="ECO:0000256" key="4">
    <source>
        <dbReference type="SAM" id="MobiDB-lite"/>
    </source>
</evidence>
<proteinExistence type="predicted"/>
<dbReference type="PANTHER" id="PTHR13382:SF67">
    <property type="entry name" value="SCF E3 UBIQUITIN LIGASE COMPLEX F-BOX PROTEIN POF2"/>
    <property type="match status" value="1"/>
</dbReference>
<keyword evidence="7" id="KW-0436">Ligase</keyword>
<dbReference type="InterPro" id="IPR050648">
    <property type="entry name" value="F-box_LRR-repeat"/>
</dbReference>
<name>A0A8H3IW70_9LECA</name>
<dbReference type="SUPFAM" id="SSF81383">
    <property type="entry name" value="F-box domain"/>
    <property type="match status" value="1"/>
</dbReference>
<dbReference type="InterPro" id="IPR057207">
    <property type="entry name" value="FBXL15_LRR"/>
</dbReference>
<evidence type="ECO:0000259" key="5">
    <source>
        <dbReference type="Pfam" id="PF12937"/>
    </source>
</evidence>
<comment type="caution">
    <text evidence="7">The sequence shown here is derived from an EMBL/GenBank/DDBJ whole genome shotgun (WGS) entry which is preliminary data.</text>
</comment>
<evidence type="ECO:0000259" key="6">
    <source>
        <dbReference type="Pfam" id="PF25372"/>
    </source>
</evidence>
<protein>
    <submittedName>
        <fullName evidence="7">SCF ubiquitin ligase complex subunit</fullName>
    </submittedName>
</protein>
<dbReference type="InterPro" id="IPR001810">
    <property type="entry name" value="F-box_dom"/>
</dbReference>
<keyword evidence="3" id="KW-0833">Ubl conjugation pathway</keyword>
<feature type="domain" description="F-box" evidence="5">
    <location>
        <begin position="79"/>
        <end position="123"/>
    </location>
</feature>
<keyword evidence="2" id="KW-0677">Repeat</keyword>
<evidence type="ECO:0000256" key="2">
    <source>
        <dbReference type="ARBA" id="ARBA00022737"/>
    </source>
</evidence>
<gene>
    <name evidence="7" type="primary">GRR1</name>
    <name evidence="7" type="ORF">HETSPECPRED_010047</name>
</gene>
<dbReference type="Pfam" id="PF12937">
    <property type="entry name" value="F-box-like"/>
    <property type="match status" value="1"/>
</dbReference>
<dbReference type="FunFam" id="3.80.10.10:FF:000251">
    <property type="entry name" value="Ubiquitin ligase complex F-box protein GRR1"/>
    <property type="match status" value="1"/>
</dbReference>
<dbReference type="OrthoDB" id="10257471at2759"/>
<dbReference type="GO" id="GO:0005737">
    <property type="term" value="C:cytoplasm"/>
    <property type="evidence" value="ECO:0007669"/>
    <property type="project" value="TreeGrafter"/>
</dbReference>
<dbReference type="InterPro" id="IPR032675">
    <property type="entry name" value="LRR_dom_sf"/>
</dbReference>
<organism evidence="7 8">
    <name type="scientific">Heterodermia speciosa</name>
    <dbReference type="NCBI Taxonomy" id="116794"/>
    <lineage>
        <taxon>Eukaryota</taxon>
        <taxon>Fungi</taxon>
        <taxon>Dikarya</taxon>
        <taxon>Ascomycota</taxon>
        <taxon>Pezizomycotina</taxon>
        <taxon>Lecanoromycetes</taxon>
        <taxon>OSLEUM clade</taxon>
        <taxon>Lecanoromycetidae</taxon>
        <taxon>Caliciales</taxon>
        <taxon>Physciaceae</taxon>
        <taxon>Heterodermia</taxon>
    </lineage>
</organism>
<keyword evidence="1" id="KW-0433">Leucine-rich repeat</keyword>
<feature type="compositionally biased region" description="Low complexity" evidence="4">
    <location>
        <begin position="24"/>
        <end position="36"/>
    </location>
</feature>
<evidence type="ECO:0000256" key="1">
    <source>
        <dbReference type="ARBA" id="ARBA00022614"/>
    </source>
</evidence>
<feature type="region of interest" description="Disordered" evidence="4">
    <location>
        <begin position="569"/>
        <end position="608"/>
    </location>
</feature>
<dbReference type="SMART" id="SM00367">
    <property type="entry name" value="LRR_CC"/>
    <property type="match status" value="12"/>
</dbReference>
<dbReference type="AlphaFoldDB" id="A0A8H3IW70"/>
<evidence type="ECO:0000256" key="3">
    <source>
        <dbReference type="ARBA" id="ARBA00022786"/>
    </source>
</evidence>
<dbReference type="GO" id="GO:0019005">
    <property type="term" value="C:SCF ubiquitin ligase complex"/>
    <property type="evidence" value="ECO:0007669"/>
    <property type="project" value="UniProtKB-ARBA"/>
</dbReference>
<feature type="domain" description="F-box/LRR-repeat protein 15-like leucin rich repeat" evidence="6">
    <location>
        <begin position="213"/>
        <end position="449"/>
    </location>
</feature>
<dbReference type="SUPFAM" id="SSF52047">
    <property type="entry name" value="RNI-like"/>
    <property type="match status" value="1"/>
</dbReference>
<keyword evidence="8" id="KW-1185">Reference proteome</keyword>
<feature type="compositionally biased region" description="Acidic residues" evidence="4">
    <location>
        <begin position="586"/>
        <end position="601"/>
    </location>
</feature>
<dbReference type="InterPro" id="IPR036047">
    <property type="entry name" value="F-box-like_dom_sf"/>
</dbReference>
<dbReference type="InterPro" id="IPR006553">
    <property type="entry name" value="Leu-rich_rpt_Cys-con_subtyp"/>
</dbReference>
<feature type="region of interest" description="Disordered" evidence="4">
    <location>
        <begin position="1"/>
        <end position="41"/>
    </location>
</feature>
<reference evidence="7" key="1">
    <citation type="submission" date="2021-03" db="EMBL/GenBank/DDBJ databases">
        <authorList>
            <person name="Tagirdzhanova G."/>
        </authorList>
    </citation>
    <scope>NUCLEOTIDE SEQUENCE</scope>
</reference>
<dbReference type="Gene3D" id="3.80.10.10">
    <property type="entry name" value="Ribonuclease Inhibitor"/>
    <property type="match status" value="3"/>
</dbReference>
<accession>A0A8H3IW70</accession>
<sequence>MHPMQMPHAVSGGPRPPMLEHSESQSASSSASSPEQVAYDETDFFQLQRNDSQSSIGALSLRDITMSPPSERDYRLTPISRLPPELLIGVFTKLGSSHDLMNCMLVSKKWSRNSVDLLWHRPLCNTWNHLESVVASIGNPKSYYTYSELVKRLNLSSLTAEVSDGTVEAFQSCKRIERLTLTGCRKLTDQGVMSLVEGSRSLLALDISGLDSVTDHALRAVARNCSRLQGLNITECSRVTDESLVALAMSCRYLKRLKLNNCTLVTDESIAAVANNCPSMLEIDLHNCRLVTDQAITSLLACGRHLRELRMNHCKLVSDRAFLDLPKPFNLESLRILDLTGCEQLHDEAVEKIIDTAPRLRNLVLAKCKEITDRAVFAITKLGKNLHYIHLGHCGRITDDAVKELVKCCNRIRYIDLACCTALTDTSVTLLAGLPKLRRIGLVKCNDITDRSILALAKTKPGRPPKLQTLSLLERVHLSYCTRLTLQGIHALLNQCPKLTHLSLTGVSAFYLREDLTNFCRPAPEEFTDHQRNVFCVFSGEGVNRLRNYLNDDPTGIYDTESTMYDDHELVDGDNDHQVGSLRINDDDDVDDDPDGGDGSDDGAQAEG</sequence>
<dbReference type="EMBL" id="CAJPDS010000089">
    <property type="protein sequence ID" value="CAF9936190.1"/>
    <property type="molecule type" value="Genomic_DNA"/>
</dbReference>
<dbReference type="Proteomes" id="UP000664521">
    <property type="component" value="Unassembled WGS sequence"/>
</dbReference>
<dbReference type="Pfam" id="PF25372">
    <property type="entry name" value="DUF7885"/>
    <property type="match status" value="1"/>
</dbReference>